<evidence type="ECO:0000313" key="2">
    <source>
        <dbReference type="EMBL" id="KAA8911318.1"/>
    </source>
</evidence>
<evidence type="ECO:0000256" key="1">
    <source>
        <dbReference type="SAM" id="MobiDB-lite"/>
    </source>
</evidence>
<dbReference type="AlphaFoldDB" id="A0A5J5F560"/>
<accession>A0A5J5F560</accession>
<evidence type="ECO:0000313" key="3">
    <source>
        <dbReference type="Proteomes" id="UP000326924"/>
    </source>
</evidence>
<protein>
    <submittedName>
        <fullName evidence="2">Uncharacterized protein</fullName>
    </submittedName>
</protein>
<feature type="compositionally biased region" description="Basic and acidic residues" evidence="1">
    <location>
        <begin position="121"/>
        <end position="158"/>
    </location>
</feature>
<sequence>MPSPPPPKERKVRPAANLDAVKNQGAFHARVPPSAPSQQEQDWHKPGKKQHPADRAPQFHCQKLPPGSAPPEHTYYPRTYMPPPPEEYVAESPVGIEDMPGPTSKDLNKPFLRPVYGQTSEELHHDGRPKRKKEDVGLAKYGHSEVHQPEIRPGEAPEKFNPQHVYQGGKEKQHSRVEKFQQEGI</sequence>
<gene>
    <name evidence="2" type="ORF">FN846DRAFT_936329</name>
</gene>
<organism evidence="2 3">
    <name type="scientific">Sphaerosporella brunnea</name>
    <dbReference type="NCBI Taxonomy" id="1250544"/>
    <lineage>
        <taxon>Eukaryota</taxon>
        <taxon>Fungi</taxon>
        <taxon>Dikarya</taxon>
        <taxon>Ascomycota</taxon>
        <taxon>Pezizomycotina</taxon>
        <taxon>Pezizomycetes</taxon>
        <taxon>Pezizales</taxon>
        <taxon>Pyronemataceae</taxon>
        <taxon>Sphaerosporella</taxon>
    </lineage>
</organism>
<feature type="region of interest" description="Disordered" evidence="1">
    <location>
        <begin position="1"/>
        <end position="185"/>
    </location>
</feature>
<dbReference type="Proteomes" id="UP000326924">
    <property type="component" value="Unassembled WGS sequence"/>
</dbReference>
<feature type="compositionally biased region" description="Basic and acidic residues" evidence="1">
    <location>
        <begin position="169"/>
        <end position="185"/>
    </location>
</feature>
<dbReference type="InParanoid" id="A0A5J5F560"/>
<keyword evidence="3" id="KW-1185">Reference proteome</keyword>
<reference evidence="2 3" key="1">
    <citation type="submission" date="2019-09" db="EMBL/GenBank/DDBJ databases">
        <title>Draft genome of the ectomycorrhizal ascomycete Sphaerosporella brunnea.</title>
        <authorList>
            <consortium name="DOE Joint Genome Institute"/>
            <person name="Benucci G.M."/>
            <person name="Marozzi G."/>
            <person name="Antonielli L."/>
            <person name="Sanchez S."/>
            <person name="Marco P."/>
            <person name="Wang X."/>
            <person name="Falini L.B."/>
            <person name="Barry K."/>
            <person name="Haridas S."/>
            <person name="Lipzen A."/>
            <person name="Labutti K."/>
            <person name="Grigoriev I.V."/>
            <person name="Murat C."/>
            <person name="Martin F."/>
            <person name="Albertini E."/>
            <person name="Donnini D."/>
            <person name="Bonito G."/>
        </authorList>
    </citation>
    <scope>NUCLEOTIDE SEQUENCE [LARGE SCALE GENOMIC DNA]</scope>
    <source>
        <strain evidence="2 3">Sb_GMNB300</strain>
    </source>
</reference>
<comment type="caution">
    <text evidence="2">The sequence shown here is derived from an EMBL/GenBank/DDBJ whole genome shotgun (WGS) entry which is preliminary data.</text>
</comment>
<proteinExistence type="predicted"/>
<dbReference type="EMBL" id="VXIS01000037">
    <property type="protein sequence ID" value="KAA8911318.1"/>
    <property type="molecule type" value="Genomic_DNA"/>
</dbReference>
<dbReference type="OrthoDB" id="3260716at2759"/>
<name>A0A5J5F560_9PEZI</name>